<protein>
    <submittedName>
        <fullName evidence="1">Uncharacterized protein</fullName>
    </submittedName>
</protein>
<evidence type="ECO:0000313" key="2">
    <source>
        <dbReference type="Proteomes" id="UP001231924"/>
    </source>
</evidence>
<sequence length="76" mass="8035">MAAKRRVSFSIDEFSLELLQAAADRAGKPLSAWLAKAAISEAVRQGAPRENTWDEAAAIADDAELAASEAMMRASG</sequence>
<name>A0ABT7ME18_9PSEU</name>
<dbReference type="EMBL" id="JASVWF010000004">
    <property type="protein sequence ID" value="MDL5158117.1"/>
    <property type="molecule type" value="Genomic_DNA"/>
</dbReference>
<gene>
    <name evidence="1" type="ORF">QRT03_19260</name>
</gene>
<comment type="caution">
    <text evidence="1">The sequence shown here is derived from an EMBL/GenBank/DDBJ whole genome shotgun (WGS) entry which is preliminary data.</text>
</comment>
<proteinExistence type="predicted"/>
<accession>A0ABT7ME18</accession>
<dbReference type="RefSeq" id="WP_286054636.1">
    <property type="nucleotide sequence ID" value="NZ_JASVWF010000004.1"/>
</dbReference>
<evidence type="ECO:0000313" key="1">
    <source>
        <dbReference type="EMBL" id="MDL5158117.1"/>
    </source>
</evidence>
<keyword evidence="2" id="KW-1185">Reference proteome</keyword>
<reference evidence="1 2" key="1">
    <citation type="submission" date="2023-06" db="EMBL/GenBank/DDBJ databases">
        <title>Actinomycetospora Odt1-22.</title>
        <authorList>
            <person name="Supong K."/>
        </authorList>
    </citation>
    <scope>NUCLEOTIDE SEQUENCE [LARGE SCALE GENOMIC DNA]</scope>
    <source>
        <strain evidence="1 2">Odt1-22</strain>
    </source>
</reference>
<organism evidence="1 2">
    <name type="scientific">Actinomycetospora termitidis</name>
    <dbReference type="NCBI Taxonomy" id="3053470"/>
    <lineage>
        <taxon>Bacteria</taxon>
        <taxon>Bacillati</taxon>
        <taxon>Actinomycetota</taxon>
        <taxon>Actinomycetes</taxon>
        <taxon>Pseudonocardiales</taxon>
        <taxon>Pseudonocardiaceae</taxon>
        <taxon>Actinomycetospora</taxon>
    </lineage>
</organism>
<dbReference type="Proteomes" id="UP001231924">
    <property type="component" value="Unassembled WGS sequence"/>
</dbReference>